<sequence>MNDKYIVYFISKTKKKMTEFIERELKEEELDDLVPSYGNILTVLYDNDGKLSMKEIGELIGKDKSTITVLINKLSKLGYVQKEKCQEDRRVTYIVLTEKGKSIEGKFNDISKKVYLTAYKNFSKEEKDIFLNLLKKMNNNFDLNK</sequence>
<dbReference type="EMBL" id="JAHLQK010000001">
    <property type="protein sequence ID" value="MBU5674908.1"/>
    <property type="molecule type" value="Genomic_DNA"/>
</dbReference>
<dbReference type="SMART" id="SM00347">
    <property type="entry name" value="HTH_MARR"/>
    <property type="match status" value="1"/>
</dbReference>
<evidence type="ECO:0000313" key="6">
    <source>
        <dbReference type="Proteomes" id="UP000779508"/>
    </source>
</evidence>
<keyword evidence="6" id="KW-1185">Reference proteome</keyword>
<evidence type="ECO:0000256" key="2">
    <source>
        <dbReference type="ARBA" id="ARBA00023125"/>
    </source>
</evidence>
<dbReference type="PROSITE" id="PS50995">
    <property type="entry name" value="HTH_MARR_2"/>
    <property type="match status" value="1"/>
</dbReference>
<accession>A0ABS6FZT7</accession>
<keyword evidence="3" id="KW-0804">Transcription</keyword>
<evidence type="ECO:0000259" key="4">
    <source>
        <dbReference type="PROSITE" id="PS50995"/>
    </source>
</evidence>
<gene>
    <name evidence="5" type="ORF">KQI88_00575</name>
</gene>
<protein>
    <submittedName>
        <fullName evidence="5">MarR family transcriptional regulator</fullName>
    </submittedName>
</protein>
<evidence type="ECO:0000313" key="5">
    <source>
        <dbReference type="EMBL" id="MBU5674908.1"/>
    </source>
</evidence>
<feature type="domain" description="HTH marR-type" evidence="4">
    <location>
        <begin position="3"/>
        <end position="139"/>
    </location>
</feature>
<keyword evidence="1" id="KW-0805">Transcription regulation</keyword>
<organism evidence="5 6">
    <name type="scientific">Alkaliphilus flagellatus</name>
    <dbReference type="NCBI Taxonomy" id="2841507"/>
    <lineage>
        <taxon>Bacteria</taxon>
        <taxon>Bacillati</taxon>
        <taxon>Bacillota</taxon>
        <taxon>Clostridia</taxon>
        <taxon>Peptostreptococcales</taxon>
        <taxon>Natronincolaceae</taxon>
        <taxon>Alkaliphilus</taxon>
    </lineage>
</organism>
<name>A0ABS6FZT7_9FIRM</name>
<dbReference type="InterPro" id="IPR000835">
    <property type="entry name" value="HTH_MarR-typ"/>
</dbReference>
<dbReference type="PANTHER" id="PTHR42756:SF1">
    <property type="entry name" value="TRANSCRIPTIONAL REPRESSOR OF EMRAB OPERON"/>
    <property type="match status" value="1"/>
</dbReference>
<dbReference type="Proteomes" id="UP000779508">
    <property type="component" value="Unassembled WGS sequence"/>
</dbReference>
<evidence type="ECO:0000256" key="3">
    <source>
        <dbReference type="ARBA" id="ARBA00023163"/>
    </source>
</evidence>
<comment type="caution">
    <text evidence="5">The sequence shown here is derived from an EMBL/GenBank/DDBJ whole genome shotgun (WGS) entry which is preliminary data.</text>
</comment>
<evidence type="ECO:0000256" key="1">
    <source>
        <dbReference type="ARBA" id="ARBA00023015"/>
    </source>
</evidence>
<reference evidence="5 6" key="1">
    <citation type="submission" date="2021-06" db="EMBL/GenBank/DDBJ databases">
        <authorList>
            <person name="Sun Q."/>
            <person name="Li D."/>
        </authorList>
    </citation>
    <scope>NUCLEOTIDE SEQUENCE [LARGE SCALE GENOMIC DNA]</scope>
    <source>
        <strain evidence="5 6">MSJ-5</strain>
    </source>
</reference>
<keyword evidence="2" id="KW-0238">DNA-binding</keyword>
<proteinExistence type="predicted"/>
<dbReference type="PANTHER" id="PTHR42756">
    <property type="entry name" value="TRANSCRIPTIONAL REGULATOR, MARR"/>
    <property type="match status" value="1"/>
</dbReference>
<dbReference type="Pfam" id="PF12802">
    <property type="entry name" value="MarR_2"/>
    <property type="match status" value="1"/>
</dbReference>
<dbReference type="RefSeq" id="WP_216414424.1">
    <property type="nucleotide sequence ID" value="NZ_JAHLQK010000001.1"/>
</dbReference>